<dbReference type="PANTHER" id="PTHR42978:SF6">
    <property type="entry name" value="QUORUM-QUENCHING LACTONASE YTNP-RELATED"/>
    <property type="match status" value="1"/>
</dbReference>
<dbReference type="EMBL" id="JAVRQI010000019">
    <property type="protein sequence ID" value="MDT1064240.1"/>
    <property type="molecule type" value="Genomic_DNA"/>
</dbReference>
<evidence type="ECO:0000313" key="7">
    <source>
        <dbReference type="Proteomes" id="UP001251085"/>
    </source>
</evidence>
<dbReference type="SUPFAM" id="SSF56281">
    <property type="entry name" value="Metallo-hydrolase/oxidoreductase"/>
    <property type="match status" value="1"/>
</dbReference>
<keyword evidence="7" id="KW-1185">Reference proteome</keyword>
<dbReference type="Pfam" id="PF00753">
    <property type="entry name" value="Lactamase_B"/>
    <property type="match status" value="1"/>
</dbReference>
<protein>
    <submittedName>
        <fullName evidence="6">MBL fold metallo-hydrolase</fullName>
    </submittedName>
</protein>
<dbReference type="InterPro" id="IPR051013">
    <property type="entry name" value="MBL_superfamily_lactonases"/>
</dbReference>
<feature type="domain" description="Metallo-beta-lactamase" evidence="5">
    <location>
        <begin position="69"/>
        <end position="271"/>
    </location>
</feature>
<comment type="similarity">
    <text evidence="1">Belongs to the metallo-beta-lactamase superfamily.</text>
</comment>
<dbReference type="Gene3D" id="3.60.15.10">
    <property type="entry name" value="Ribonuclease Z/Hydroxyacylglutathione hydrolase-like"/>
    <property type="match status" value="1"/>
</dbReference>
<evidence type="ECO:0000256" key="2">
    <source>
        <dbReference type="ARBA" id="ARBA00022723"/>
    </source>
</evidence>
<keyword evidence="3" id="KW-0378">Hydrolase</keyword>
<accession>A0ABU3EJE2</accession>
<evidence type="ECO:0000256" key="4">
    <source>
        <dbReference type="ARBA" id="ARBA00022833"/>
    </source>
</evidence>
<dbReference type="PANTHER" id="PTHR42978">
    <property type="entry name" value="QUORUM-QUENCHING LACTONASE YTNP-RELATED-RELATED"/>
    <property type="match status" value="1"/>
</dbReference>
<dbReference type="InterPro" id="IPR001279">
    <property type="entry name" value="Metallo-B-lactamas"/>
</dbReference>
<reference evidence="7" key="1">
    <citation type="submission" date="2023-07" db="EMBL/GenBank/DDBJ databases">
        <title>Characterization of two Paracoccaceae strains isolated from Phycosphere and proposal of Xinfangfangia lacusdiani sp. nov.</title>
        <authorList>
            <person name="Deng Y."/>
            <person name="Zhang Y.Q."/>
        </authorList>
    </citation>
    <scope>NUCLEOTIDE SEQUENCE [LARGE SCALE GENOMIC DNA]</scope>
    <source>
        <strain evidence="7">CPCC 101403</strain>
    </source>
</reference>
<dbReference type="RefSeq" id="WP_311761328.1">
    <property type="nucleotide sequence ID" value="NZ_JAVRQI010000019.1"/>
</dbReference>
<evidence type="ECO:0000259" key="5">
    <source>
        <dbReference type="SMART" id="SM00849"/>
    </source>
</evidence>
<keyword evidence="4" id="KW-0862">Zinc</keyword>
<dbReference type="InterPro" id="IPR036866">
    <property type="entry name" value="RibonucZ/Hydroxyglut_hydro"/>
</dbReference>
<gene>
    <name evidence="6" type="ORF">RM190_20420</name>
</gene>
<proteinExistence type="inferred from homology"/>
<keyword evidence="2" id="KW-0479">Metal-binding</keyword>
<dbReference type="Proteomes" id="UP001251085">
    <property type="component" value="Unassembled WGS sequence"/>
</dbReference>
<sequence>MSRTEPMTPLNPSGAPFHRAKFGEIEICTVFEGSAARPISPDFFRNVALGEVQDALKAGGFARDAIPNSYTVTIARIGGRLVMFDTGFGEHAGPQGGWLRRNMQAAGIAPADLSAIVITHYHPDHIHGLMTKSLEQVYPDLPIHVPAAEHDFWSDPANETRMPPSRLALARRVRATMAGWPNLVPYADGDEVLPGIRAVASPGHSAGHSSLLLGSGNHQVMVLGDVTNIPSFNMRHPGWHLAADDDPQLAEATRRSMLARLAAERIPCTGYHWGMPGIGHVSACGDGGYQLEVGAMD</sequence>
<dbReference type="CDD" id="cd07720">
    <property type="entry name" value="OPHC2-like_MBL-fold"/>
    <property type="match status" value="1"/>
</dbReference>
<organism evidence="6 7">
    <name type="scientific">Paracoccus broussonetiae</name>
    <dbReference type="NCBI Taxonomy" id="3075834"/>
    <lineage>
        <taxon>Bacteria</taxon>
        <taxon>Pseudomonadati</taxon>
        <taxon>Pseudomonadota</taxon>
        <taxon>Alphaproteobacteria</taxon>
        <taxon>Rhodobacterales</taxon>
        <taxon>Paracoccaceae</taxon>
        <taxon>Paracoccus</taxon>
    </lineage>
</organism>
<dbReference type="SMART" id="SM00849">
    <property type="entry name" value="Lactamase_B"/>
    <property type="match status" value="1"/>
</dbReference>
<name>A0ABU3EJE2_9RHOB</name>
<evidence type="ECO:0000256" key="1">
    <source>
        <dbReference type="ARBA" id="ARBA00007749"/>
    </source>
</evidence>
<evidence type="ECO:0000313" key="6">
    <source>
        <dbReference type="EMBL" id="MDT1064240.1"/>
    </source>
</evidence>
<evidence type="ECO:0000256" key="3">
    <source>
        <dbReference type="ARBA" id="ARBA00022801"/>
    </source>
</evidence>
<comment type="caution">
    <text evidence="6">The sequence shown here is derived from an EMBL/GenBank/DDBJ whole genome shotgun (WGS) entry which is preliminary data.</text>
</comment>